<dbReference type="PROSITE" id="PS51257">
    <property type="entry name" value="PROKAR_LIPOPROTEIN"/>
    <property type="match status" value="1"/>
</dbReference>
<evidence type="ECO:0000259" key="8">
    <source>
        <dbReference type="PROSITE" id="PS50125"/>
    </source>
</evidence>
<dbReference type="InterPro" id="IPR018297">
    <property type="entry name" value="A/G_cyclase_CS"/>
</dbReference>
<dbReference type="InterPro" id="IPR001054">
    <property type="entry name" value="A/G_cyclase"/>
</dbReference>
<evidence type="ECO:0000256" key="3">
    <source>
        <dbReference type="ARBA" id="ARBA00022741"/>
    </source>
</evidence>
<dbReference type="GO" id="GO:0016020">
    <property type="term" value="C:membrane"/>
    <property type="evidence" value="ECO:0007669"/>
    <property type="project" value="UniProtKB-SubCell"/>
</dbReference>
<dbReference type="GO" id="GO:0000166">
    <property type="term" value="F:nucleotide binding"/>
    <property type="evidence" value="ECO:0007669"/>
    <property type="project" value="UniProtKB-KW"/>
</dbReference>
<comment type="similarity">
    <text evidence="7">Belongs to the adenylyl cyclase class-4/guanylyl cyclase family.</text>
</comment>
<dbReference type="Gene3D" id="3.30.70.1230">
    <property type="entry name" value="Nucleotide cyclase"/>
    <property type="match status" value="1"/>
</dbReference>
<keyword evidence="3" id="KW-0547">Nucleotide-binding</keyword>
<keyword evidence="10" id="KW-1185">Reference proteome</keyword>
<feature type="domain" description="Guanylate cyclase" evidence="8">
    <location>
        <begin position="467"/>
        <end position="598"/>
    </location>
</feature>
<dbReference type="PANTHER" id="PTHR11920">
    <property type="entry name" value="GUANYLYL CYCLASE"/>
    <property type="match status" value="1"/>
</dbReference>
<dbReference type="PROSITE" id="PS00452">
    <property type="entry name" value="GUANYLATE_CYCLASE_1"/>
    <property type="match status" value="1"/>
</dbReference>
<dbReference type="InterPro" id="IPR019734">
    <property type="entry name" value="TPR_rpt"/>
</dbReference>
<gene>
    <name evidence="9" type="ORF">H0S70_01450</name>
</gene>
<dbReference type="SMART" id="SM00044">
    <property type="entry name" value="CYCc"/>
    <property type="match status" value="1"/>
</dbReference>
<evidence type="ECO:0000313" key="10">
    <source>
        <dbReference type="Proteomes" id="UP000516438"/>
    </source>
</evidence>
<sequence>MKISSLILCFIAFIGCYSSYLFSQKSINNSIHGFQIPADSLIKIGEKHQEKGDLAKSIEFFEKGLVIYEASKDYKKIGDCYSYIAISHYYNADYPNAISNFEISRKNYERVGYTKGISSINNNIGGIYNHIGNYVKSLEYYQNVLKNEKRTGNKDIIAATTQNIGVIYTKLEDYEKAIEYLYKANEIFYLLKDEKGIAQNLTSLAHISIKQKKYDEAQNKLEKSLKIITKKKDDQLKLDVLLNLGLLYHKQSFLKKSLEYYKDCLLLSKKMDNRQYLSESKIAIGKIYNQFNENKSAINYCKSGLNIANEINSLSLKKDACDCLYEGYKCVGNTKLALNYFEKSKLFKDSLNINETSNKMMSMEFQNKQLLDSLAFVNKQHAVQLKHTQEIHEREKQRNYILGTLGLIVLLAGGLYNRLNFVRKSKKALQFEKERSEKLLLNILPEEIAEELKEKGSVNARDFNLVAILFTDFKSFTQTAELMTPQELVEEINICFKAFDLISEKYNIEKIKTIGDAYMAAGGIPIPDDKFLENIVLAGLEMQEFMLIRKYKNDLINKPAFEMRLGIHSGPIVAGIVGIRKFQYDVWGDTVNTASRIESNGTVGKVNISESLYQLLKNSDLFDFEYRGNIHAKGKGNINMYYVEKKSSKKEIFKENELFAKNNS</sequence>
<evidence type="ECO:0000256" key="7">
    <source>
        <dbReference type="RuleBase" id="RU000405"/>
    </source>
</evidence>
<dbReference type="PANTHER" id="PTHR11920:SF335">
    <property type="entry name" value="GUANYLATE CYCLASE"/>
    <property type="match status" value="1"/>
</dbReference>
<evidence type="ECO:0000256" key="4">
    <source>
        <dbReference type="ARBA" id="ARBA00022989"/>
    </source>
</evidence>
<reference evidence="9 10" key="1">
    <citation type="submission" date="2020-07" db="EMBL/GenBank/DDBJ databases">
        <title>Complete genome and description of Chryseobacterium manosquense strain Marseille-Q2069 sp. nov.</title>
        <authorList>
            <person name="Boxberger M."/>
        </authorList>
    </citation>
    <scope>NUCLEOTIDE SEQUENCE [LARGE SCALE GENOMIC DNA]</scope>
    <source>
        <strain evidence="9 10">Marseille-Q2069</strain>
    </source>
</reference>
<dbReference type="CDD" id="cd07302">
    <property type="entry name" value="CHD"/>
    <property type="match status" value="1"/>
</dbReference>
<dbReference type="InterPro" id="IPR011990">
    <property type="entry name" value="TPR-like_helical_dom_sf"/>
</dbReference>
<comment type="subcellular location">
    <subcellularLocation>
        <location evidence="1">Membrane</location>
    </subcellularLocation>
</comment>
<dbReference type="InterPro" id="IPR029787">
    <property type="entry name" value="Nucleotide_cyclase"/>
</dbReference>
<dbReference type="SMART" id="SM00028">
    <property type="entry name" value="TPR"/>
    <property type="match status" value="7"/>
</dbReference>
<dbReference type="SUPFAM" id="SSF55073">
    <property type="entry name" value="Nucleotide cyclase"/>
    <property type="match status" value="1"/>
</dbReference>
<dbReference type="EMBL" id="CP060203">
    <property type="protein sequence ID" value="QNS41687.1"/>
    <property type="molecule type" value="Genomic_DNA"/>
</dbReference>
<dbReference type="Pfam" id="PF13424">
    <property type="entry name" value="TPR_12"/>
    <property type="match status" value="2"/>
</dbReference>
<evidence type="ECO:0000256" key="5">
    <source>
        <dbReference type="ARBA" id="ARBA00023136"/>
    </source>
</evidence>
<evidence type="ECO:0000256" key="2">
    <source>
        <dbReference type="ARBA" id="ARBA00022692"/>
    </source>
</evidence>
<keyword evidence="6 7" id="KW-0456">Lyase</keyword>
<organism evidence="9 10">
    <name type="scientific">Chryseobacterium manosquense</name>
    <dbReference type="NCBI Taxonomy" id="2754694"/>
    <lineage>
        <taxon>Bacteria</taxon>
        <taxon>Pseudomonadati</taxon>
        <taxon>Bacteroidota</taxon>
        <taxon>Flavobacteriia</taxon>
        <taxon>Flavobacteriales</taxon>
        <taxon>Weeksellaceae</taxon>
        <taxon>Chryseobacterium group</taxon>
        <taxon>Chryseobacterium</taxon>
    </lineage>
</organism>
<accession>A0A7H1DXH9</accession>
<evidence type="ECO:0000256" key="1">
    <source>
        <dbReference type="ARBA" id="ARBA00004370"/>
    </source>
</evidence>
<evidence type="ECO:0000256" key="6">
    <source>
        <dbReference type="ARBA" id="ARBA00023239"/>
    </source>
</evidence>
<keyword evidence="5" id="KW-0472">Membrane</keyword>
<dbReference type="GO" id="GO:0009190">
    <property type="term" value="P:cyclic nucleotide biosynthetic process"/>
    <property type="evidence" value="ECO:0007669"/>
    <property type="project" value="InterPro"/>
</dbReference>
<dbReference type="RefSeq" id="WP_188321443.1">
    <property type="nucleotide sequence ID" value="NZ_CP060203.1"/>
</dbReference>
<name>A0A7H1DXH9_9FLAO</name>
<proteinExistence type="inferred from homology"/>
<dbReference type="Gene3D" id="1.25.40.10">
    <property type="entry name" value="Tetratricopeptide repeat domain"/>
    <property type="match status" value="2"/>
</dbReference>
<dbReference type="Pfam" id="PF00211">
    <property type="entry name" value="Guanylate_cyc"/>
    <property type="match status" value="1"/>
</dbReference>
<dbReference type="SUPFAM" id="SSF48452">
    <property type="entry name" value="TPR-like"/>
    <property type="match status" value="2"/>
</dbReference>
<keyword evidence="2" id="KW-0812">Transmembrane</keyword>
<dbReference type="GO" id="GO:0004016">
    <property type="term" value="F:adenylate cyclase activity"/>
    <property type="evidence" value="ECO:0007669"/>
    <property type="project" value="UniProtKB-ARBA"/>
</dbReference>
<dbReference type="KEGG" id="cmaq:H0S70_01450"/>
<dbReference type="Proteomes" id="UP000516438">
    <property type="component" value="Chromosome"/>
</dbReference>
<evidence type="ECO:0000313" key="9">
    <source>
        <dbReference type="EMBL" id="QNS41687.1"/>
    </source>
</evidence>
<dbReference type="InterPro" id="IPR050401">
    <property type="entry name" value="Cyclic_nucleotide_synthase"/>
</dbReference>
<keyword evidence="4" id="KW-1133">Transmembrane helix</keyword>
<dbReference type="AlphaFoldDB" id="A0A7H1DXH9"/>
<dbReference type="GO" id="GO:0035556">
    <property type="term" value="P:intracellular signal transduction"/>
    <property type="evidence" value="ECO:0007669"/>
    <property type="project" value="InterPro"/>
</dbReference>
<dbReference type="PROSITE" id="PS50125">
    <property type="entry name" value="GUANYLATE_CYCLASE_2"/>
    <property type="match status" value="1"/>
</dbReference>
<protein>
    <submittedName>
        <fullName evidence="9">Tetratricopeptide repeat protein</fullName>
    </submittedName>
</protein>